<dbReference type="EMBL" id="QNQU01000048">
    <property type="protein sequence ID" value="RBQ02218.1"/>
    <property type="molecule type" value="Genomic_DNA"/>
</dbReference>
<evidence type="ECO:0000313" key="1">
    <source>
        <dbReference type="EMBL" id="RBQ02218.1"/>
    </source>
</evidence>
<organism evidence="1 2">
    <name type="scientific">Pedobacter miscanthi</name>
    <dbReference type="NCBI Taxonomy" id="2259170"/>
    <lineage>
        <taxon>Bacteria</taxon>
        <taxon>Pseudomonadati</taxon>
        <taxon>Bacteroidota</taxon>
        <taxon>Sphingobacteriia</taxon>
        <taxon>Sphingobacteriales</taxon>
        <taxon>Sphingobacteriaceae</taxon>
        <taxon>Pedobacter</taxon>
    </lineage>
</organism>
<dbReference type="AlphaFoldDB" id="A0A366KL61"/>
<reference evidence="1 2" key="1">
    <citation type="submission" date="2018-07" db="EMBL/GenBank/DDBJ databases">
        <title>A draft genome of a endophytic bacteria, a new species of Pedobacter.</title>
        <authorList>
            <person name="Zhang Z.D."/>
            <person name="Chen Z.J."/>
        </authorList>
    </citation>
    <scope>NUCLEOTIDE SEQUENCE [LARGE SCALE GENOMIC DNA]</scope>
    <source>
        <strain evidence="1 2">RS10</strain>
    </source>
</reference>
<name>A0A366KL61_9SPHI</name>
<gene>
    <name evidence="1" type="ORF">DRW42_27890</name>
</gene>
<comment type="caution">
    <text evidence="1">The sequence shown here is derived from an EMBL/GenBank/DDBJ whole genome shotgun (WGS) entry which is preliminary data.</text>
</comment>
<sequence>MKNKVGSNVRQQKYLEKTALIRDKRAYGQSIVLIKPPAENWADDFIAKDDRAIMGTLNFTREMRIQVLKELLSYENDTVKSNKLFYIRGRWKNVESKDFTIEVEALYSFTRMLTRDMPRMLPVLIERKTGKNITGERKKIAEIYAIYRKWLKKNEKSNFQHIQYPLTGTPFDWDGGEGNDKYLNKAF</sequence>
<keyword evidence="2" id="KW-1185">Reference proteome</keyword>
<dbReference type="Proteomes" id="UP000252081">
    <property type="component" value="Unassembled WGS sequence"/>
</dbReference>
<accession>A0A366KL61</accession>
<evidence type="ECO:0000313" key="2">
    <source>
        <dbReference type="Proteomes" id="UP000252081"/>
    </source>
</evidence>
<proteinExistence type="predicted"/>
<protein>
    <submittedName>
        <fullName evidence="1">Uncharacterized protein</fullName>
    </submittedName>
</protein>